<accession>A0A2K4XDS7</accession>
<dbReference type="RefSeq" id="WP_104643574.1">
    <property type="nucleotide sequence ID" value="NZ_AQGW01000019.1"/>
</dbReference>
<dbReference type="GeneID" id="93665161"/>
<dbReference type="InterPro" id="IPR015943">
    <property type="entry name" value="WD40/YVTN_repeat-like_dom_sf"/>
</dbReference>
<dbReference type="Proteomes" id="UP000615003">
    <property type="component" value="Unassembled WGS sequence"/>
</dbReference>
<dbReference type="Proteomes" id="UP000238288">
    <property type="component" value="Chromosome PCAR9a"/>
</dbReference>
<reference evidence="2 3" key="2">
    <citation type="submission" date="2017-11" db="EMBL/GenBank/DDBJ databases">
        <authorList>
            <person name="Han C.G."/>
        </authorList>
    </citation>
    <scope>NUCLEOTIDE SEQUENCE [LARGE SCALE GENOMIC DNA]</scope>
    <source>
        <strain evidence="3">ATCC 43555</strain>
        <strain evidence="2">ATCC43555</strain>
    </source>
</reference>
<protein>
    <recommendedName>
        <fullName evidence="5">5-methyltetrahydrofolate--homocysteine methyltransferase</fullName>
    </recommendedName>
</protein>
<evidence type="ECO:0000313" key="2">
    <source>
        <dbReference type="EMBL" id="SOU42457.1"/>
    </source>
</evidence>
<dbReference type="PROSITE" id="PS51257">
    <property type="entry name" value="PROKAR_LIPOPROTEIN"/>
    <property type="match status" value="1"/>
</dbReference>
<dbReference type="SUPFAM" id="SSF82171">
    <property type="entry name" value="DPP6 N-terminal domain-like"/>
    <property type="match status" value="1"/>
</dbReference>
<gene>
    <name evidence="2" type="ORF">PCAR9_A31668</name>
    <name evidence="1" type="ORF">PCARR_a3659</name>
</gene>
<keyword evidence="4" id="KW-1185">Reference proteome</keyword>
<reference evidence="1 4" key="1">
    <citation type="submission" date="2015-06" db="EMBL/GenBank/DDBJ databases">
        <title>Genome sequence of Pseudoalteromonas carrageenovora.</title>
        <authorList>
            <person name="Xie B.-B."/>
            <person name="Rong J.-C."/>
            <person name="Qin Q.-L."/>
            <person name="Zhang Y.-Z."/>
        </authorList>
    </citation>
    <scope>NUCLEOTIDE SEQUENCE [LARGE SCALE GENOMIC DNA]</scope>
    <source>
        <strain evidence="1 4">IAM 12662</strain>
    </source>
</reference>
<sequence>MKELYKLKLIALAISTTFITACGDAETNIVEKDPIVVEDEHDHGDDDDHDHDDGYTIDSLGRLAVLADDNNEVSFFDLDDNTLLDTFTLNDDSNTLAASPDFRYALIANRTQDYLGFIDSGLWREDHGEHLHDYKQSPAFSSYELTSGSRPTHLVSHDGQLAIFYDGDADSGTVASVEVLTDNDITSATTTLPGISYDINMHGVAEPRGEHLLSTLRRDDADSTSVAKVLPDQVGVYHFHDGEYELEQTLSVTCPDLHGAAQNHDYVAFGCSDGVLLAHQHDEEYEAEKIANIAAVGDLRIGSIYGHEDSETFIGVASGHGGGEAVIVTINPATAQMEELEWQLADGASAVSYSFSAHGEHFLILDSLGFLNVFSAHDHDGEMHWELEGQVDITEQDVSTMPEGMSFSMTVAQNGQFAYVADPIAQHVVQVHLEDLEIESEVELTFAPSAITWLGIAQEEEEDDHDH</sequence>
<proteinExistence type="predicted"/>
<organism evidence="2 3">
    <name type="scientific">Pseudoalteromonas carrageenovora IAM 12662</name>
    <dbReference type="NCBI Taxonomy" id="1314868"/>
    <lineage>
        <taxon>Bacteria</taxon>
        <taxon>Pseudomonadati</taxon>
        <taxon>Pseudomonadota</taxon>
        <taxon>Gammaproteobacteria</taxon>
        <taxon>Alteromonadales</taxon>
        <taxon>Pseudoalteromonadaceae</taxon>
        <taxon>Pseudoalteromonas</taxon>
    </lineage>
</organism>
<dbReference type="EMBL" id="AQGW01000019">
    <property type="protein sequence ID" value="MBE0382817.1"/>
    <property type="molecule type" value="Genomic_DNA"/>
</dbReference>
<evidence type="ECO:0008006" key="5">
    <source>
        <dbReference type="Google" id="ProtNLM"/>
    </source>
</evidence>
<dbReference type="EMBL" id="LT965928">
    <property type="protein sequence ID" value="SOU42457.1"/>
    <property type="molecule type" value="Genomic_DNA"/>
</dbReference>
<name>A0A2K4XDS7_PSEVC</name>
<dbReference type="OrthoDB" id="60524at2"/>
<evidence type="ECO:0000313" key="4">
    <source>
        <dbReference type="Proteomes" id="UP000615003"/>
    </source>
</evidence>
<evidence type="ECO:0000313" key="1">
    <source>
        <dbReference type="EMBL" id="MBE0382817.1"/>
    </source>
</evidence>
<dbReference type="Gene3D" id="2.130.10.10">
    <property type="entry name" value="YVTN repeat-like/Quinoprotein amine dehydrogenase"/>
    <property type="match status" value="1"/>
</dbReference>
<dbReference type="AlphaFoldDB" id="A0A2K4XDS7"/>
<evidence type="ECO:0000313" key="3">
    <source>
        <dbReference type="Proteomes" id="UP000238288"/>
    </source>
</evidence>